<dbReference type="PANTHER" id="PTHR43126">
    <property type="entry name" value="D-ALANYL-D-ALANINE DIPEPTIDASE"/>
    <property type="match status" value="1"/>
</dbReference>
<evidence type="ECO:0000256" key="1">
    <source>
        <dbReference type="ARBA" id="ARBA00022670"/>
    </source>
</evidence>
<evidence type="ECO:0000256" key="3">
    <source>
        <dbReference type="ARBA" id="ARBA00022801"/>
    </source>
</evidence>
<dbReference type="InterPro" id="IPR000755">
    <property type="entry name" value="A_A_dipeptidase"/>
</dbReference>
<evidence type="ECO:0000256" key="2">
    <source>
        <dbReference type="ARBA" id="ARBA00022723"/>
    </source>
</evidence>
<dbReference type="Pfam" id="PF01427">
    <property type="entry name" value="Peptidase_M15"/>
    <property type="match status" value="1"/>
</dbReference>
<feature type="chain" id="PRO_5045248593" description="D-alanyl-D-alanine dipeptidase" evidence="9">
    <location>
        <begin position="21"/>
        <end position="231"/>
    </location>
</feature>
<dbReference type="PANTHER" id="PTHR43126:SF1">
    <property type="entry name" value="D-ALANYL-D-ALANINE DIPEPTIDASE"/>
    <property type="match status" value="1"/>
</dbReference>
<gene>
    <name evidence="7" type="primary">ddpX</name>
    <name evidence="10" type="ORF">KQY15_15615</name>
</gene>
<organism evidence="10 11">
    <name type="scientific">Arsukibacterium indicum</name>
    <dbReference type="NCBI Taxonomy" id="2848612"/>
    <lineage>
        <taxon>Bacteria</taxon>
        <taxon>Pseudomonadati</taxon>
        <taxon>Pseudomonadota</taxon>
        <taxon>Gammaproteobacteria</taxon>
        <taxon>Chromatiales</taxon>
        <taxon>Chromatiaceae</taxon>
        <taxon>Arsukibacterium</taxon>
    </lineage>
</organism>
<dbReference type="EMBL" id="JAHRID010000008">
    <property type="protein sequence ID" value="MBV2130522.1"/>
    <property type="molecule type" value="Genomic_DNA"/>
</dbReference>
<keyword evidence="7 8" id="KW-0224">Dipeptidase</keyword>
<feature type="binding site" evidence="7">
    <location>
        <position position="142"/>
    </location>
    <ligand>
        <name>Zn(2+)</name>
        <dbReference type="ChEBI" id="CHEBI:29105"/>
        <note>catalytic</note>
    </ligand>
</feature>
<keyword evidence="3 7" id="KW-0378">Hydrolase</keyword>
<dbReference type="PIRSF" id="PIRSF026671">
    <property type="entry name" value="AA_dipeptidase"/>
    <property type="match status" value="1"/>
</dbReference>
<keyword evidence="5 7" id="KW-0482">Metalloprotease</keyword>
<comment type="similarity">
    <text evidence="7 8">Belongs to the peptidase M15D family.</text>
</comment>
<evidence type="ECO:0000256" key="6">
    <source>
        <dbReference type="ARBA" id="ARBA00023316"/>
    </source>
</evidence>
<feature type="active site" description="Proton donor/acceptor" evidence="7">
    <location>
        <position position="210"/>
    </location>
</feature>
<feature type="site" description="Transition state stabilizer" evidence="7">
    <location>
        <position position="98"/>
    </location>
</feature>
<feature type="binding site" evidence="7">
    <location>
        <position position="213"/>
    </location>
    <ligand>
        <name>Zn(2+)</name>
        <dbReference type="ChEBI" id="CHEBI:29105"/>
        <note>catalytic</note>
    </ligand>
</feature>
<evidence type="ECO:0000256" key="7">
    <source>
        <dbReference type="HAMAP-Rule" id="MF_01924"/>
    </source>
</evidence>
<keyword evidence="4 7" id="KW-0862">Zinc</keyword>
<evidence type="ECO:0000256" key="5">
    <source>
        <dbReference type="ARBA" id="ARBA00023049"/>
    </source>
</evidence>
<feature type="binding site" evidence="7">
    <location>
        <position position="149"/>
    </location>
    <ligand>
        <name>Zn(2+)</name>
        <dbReference type="ChEBI" id="CHEBI:29105"/>
        <note>catalytic</note>
    </ligand>
</feature>
<evidence type="ECO:0000313" key="10">
    <source>
        <dbReference type="EMBL" id="MBV2130522.1"/>
    </source>
</evidence>
<proteinExistence type="inferred from homology"/>
<comment type="caution">
    <text evidence="10">The sequence shown here is derived from an EMBL/GenBank/DDBJ whole genome shotgun (WGS) entry which is preliminary data.</text>
</comment>
<sequence>MKKTLITLLTLYTLASPALAAQQQEPEVPADFINVAKLVPDAQIHMAYLGSNNFVGSQVDGYQANKCYLQQNAANALVHAQQAAAARGLTLWIFDCYRPQRAVNHFMRWASDLSDTSTKAEYYPNLEKDKLVGEYIAEKSGHSRGSTIDLTLAAKDEAGNWQPLDMGSPFDMFDPVSNVGNPTISEAQQANRQLLETIMLQAGFKVYSMEWWHFTHQPPVYTDQYFDFIVR</sequence>
<keyword evidence="1 7" id="KW-0645">Protease</keyword>
<protein>
    <recommendedName>
        <fullName evidence="7 8">D-alanyl-D-alanine dipeptidase</fullName>
        <shortName evidence="7 8">D-Ala-D-Ala dipeptidase</shortName>
        <ecNumber evidence="7 8">3.4.13.22</ecNumber>
    </recommendedName>
</protein>
<dbReference type="HAMAP" id="MF_01924">
    <property type="entry name" value="A_A_dipeptidase"/>
    <property type="match status" value="1"/>
</dbReference>
<keyword evidence="6 8" id="KW-0961">Cell wall biogenesis/degradation</keyword>
<name>A0ABS6MNY4_9GAMM</name>
<keyword evidence="9" id="KW-0732">Signal</keyword>
<dbReference type="CDD" id="cd14817">
    <property type="entry name" value="D-Ala-D-Ala_dipeptidase_VanX"/>
    <property type="match status" value="1"/>
</dbReference>
<comment type="catalytic activity">
    <reaction evidence="7 8">
        <text>D-alanyl-D-alanine + H2O = 2 D-alanine</text>
        <dbReference type="Rhea" id="RHEA:20661"/>
        <dbReference type="ChEBI" id="CHEBI:15377"/>
        <dbReference type="ChEBI" id="CHEBI:57416"/>
        <dbReference type="ChEBI" id="CHEBI:57822"/>
        <dbReference type="EC" id="3.4.13.22"/>
    </reaction>
</comment>
<dbReference type="Proteomes" id="UP000704611">
    <property type="component" value="Unassembled WGS sequence"/>
</dbReference>
<comment type="cofactor">
    <cofactor evidence="7">
        <name>Zn(2+)</name>
        <dbReference type="ChEBI" id="CHEBI:29105"/>
    </cofactor>
    <text evidence="7">Binds 1 zinc ion per subunit.</text>
</comment>
<keyword evidence="11" id="KW-1185">Reference proteome</keyword>
<accession>A0ABS6MNY4</accession>
<feature type="signal peptide" evidence="9">
    <location>
        <begin position="1"/>
        <end position="20"/>
    </location>
</feature>
<comment type="function">
    <text evidence="7 8">Catalyzes hydrolysis of the D-alanyl-D-alanine dipeptide.</text>
</comment>
<evidence type="ECO:0000313" key="11">
    <source>
        <dbReference type="Proteomes" id="UP000704611"/>
    </source>
</evidence>
<evidence type="ECO:0000256" key="9">
    <source>
        <dbReference type="SAM" id="SignalP"/>
    </source>
</evidence>
<dbReference type="EC" id="3.4.13.22" evidence="7 8"/>
<keyword evidence="2 7" id="KW-0479">Metal-binding</keyword>
<reference evidence="10 11" key="1">
    <citation type="submission" date="2021-06" db="EMBL/GenBank/DDBJ databases">
        <title>Rheinheimera indica sp. nov., isolated from deep-sea sediment.</title>
        <authorList>
            <person name="Wang Z."/>
            <person name="Zhang X.-Y."/>
        </authorList>
    </citation>
    <scope>NUCLEOTIDE SEQUENCE [LARGE SCALE GENOMIC DNA]</scope>
    <source>
        <strain evidence="10 11">SM2107</strain>
    </source>
</reference>
<evidence type="ECO:0000256" key="8">
    <source>
        <dbReference type="PIRNR" id="PIRNR026671"/>
    </source>
</evidence>
<evidence type="ECO:0000256" key="4">
    <source>
        <dbReference type="ARBA" id="ARBA00022833"/>
    </source>
</evidence>